<dbReference type="PANTHER" id="PTHR13369:SF0">
    <property type="entry name" value="GLUTATHIONE S-TRANSFERASE C-TERMINAL DOMAIN-CONTAINING PROTEIN"/>
    <property type="match status" value="1"/>
</dbReference>
<evidence type="ECO:0000313" key="1">
    <source>
        <dbReference type="EMBL" id="SVE69797.1"/>
    </source>
</evidence>
<gene>
    <name evidence="1" type="primary">EOG090X0615</name>
</gene>
<dbReference type="SUPFAM" id="SSF53335">
    <property type="entry name" value="S-adenosyl-L-methionine-dependent methyltransferases"/>
    <property type="match status" value="1"/>
</dbReference>
<dbReference type="AlphaFoldDB" id="A0A4Y7LL45"/>
<dbReference type="GO" id="GO:0005737">
    <property type="term" value="C:cytoplasm"/>
    <property type="evidence" value="ECO:0007669"/>
    <property type="project" value="TreeGrafter"/>
</dbReference>
<dbReference type="SUPFAM" id="SSF47616">
    <property type="entry name" value="GST C-terminal domain-like"/>
    <property type="match status" value="1"/>
</dbReference>
<protein>
    <submittedName>
        <fullName evidence="1">EOG090X0615</fullName>
    </submittedName>
</protein>
<name>A0A4Y7LL45_9CRUS</name>
<dbReference type="InterPro" id="IPR029063">
    <property type="entry name" value="SAM-dependent_MTases_sf"/>
</dbReference>
<reference evidence="1" key="1">
    <citation type="submission" date="2018-08" db="EMBL/GenBank/DDBJ databases">
        <authorList>
            <person name="Cornetti L."/>
        </authorList>
    </citation>
    <scope>NUCLEOTIDE SEQUENCE</scope>
    <source>
        <strain evidence="1">FI-BAL1-1</strain>
    </source>
</reference>
<accession>A0A4Y7LL45</accession>
<sequence>MTLDTLYLPISGDSTTLNGLIAHFINTWSGSSTRLTLVNRSSDQTLTEMPVFPIKTGLQPELISQITSEDLISMTTLPVLVVGERTGLCPLVVSGLAAVCRYLVKNSYDLSLHQVLGFRSNCLQAPAEVSLWTAFCECQMPQSTLHFLNQPMDGDVVELPIALVQLEEHLKQPVRMHNIVRHAQQQQPRTAPIDSKEASSLVNHTYAEGPDMTLADLLLYPCVRVVNDRLVGCGVQLSEHLPRVALWLLTMATSVDSAWSTARKTSLESSLTQLRIIHHSSPAVKVPRVRSASLYKRDQAGTRTSSAVPVNTEETTRLVDTLNRERLWPAEETDLPPQLVLLLDSPSCKVDDNGFVPRIDWSSLPEPAHPRHGQVPGSRLERKIQQLDGMVAAVIDSCSLGDVIVDFCSGGGHLGIVLAHLLPGCRVIMVDNKEASIG</sequence>
<proteinExistence type="evidence at transcript level"/>
<dbReference type="CDD" id="cd00299">
    <property type="entry name" value="GST_C_family"/>
    <property type="match status" value="1"/>
</dbReference>
<dbReference type="EMBL" id="LR000178">
    <property type="protein sequence ID" value="SVE69797.1"/>
    <property type="molecule type" value="mRNA"/>
</dbReference>
<organism evidence="1">
    <name type="scientific">Eubosmina coregoni</name>
    <dbReference type="NCBI Taxonomy" id="186181"/>
    <lineage>
        <taxon>Eukaryota</taxon>
        <taxon>Metazoa</taxon>
        <taxon>Ecdysozoa</taxon>
        <taxon>Arthropoda</taxon>
        <taxon>Crustacea</taxon>
        <taxon>Branchiopoda</taxon>
        <taxon>Diplostraca</taxon>
        <taxon>Cladocera</taxon>
        <taxon>Anomopoda</taxon>
        <taxon>Bosminidae</taxon>
        <taxon>Eubosmina</taxon>
    </lineage>
</organism>
<dbReference type="InterPro" id="IPR036282">
    <property type="entry name" value="Glutathione-S-Trfase_C_sf"/>
</dbReference>
<dbReference type="Gene3D" id="3.40.50.150">
    <property type="entry name" value="Vaccinia Virus protein VP39"/>
    <property type="match status" value="1"/>
</dbReference>
<dbReference type="PANTHER" id="PTHR13369">
    <property type="match status" value="1"/>
</dbReference>